<keyword evidence="2" id="KW-0732">Signal</keyword>
<feature type="signal peptide" evidence="2">
    <location>
        <begin position="1"/>
        <end position="23"/>
    </location>
</feature>
<dbReference type="GO" id="GO:0004252">
    <property type="term" value="F:serine-type endopeptidase activity"/>
    <property type="evidence" value="ECO:0007669"/>
    <property type="project" value="TreeGrafter"/>
</dbReference>
<dbReference type="Pfam" id="PF00326">
    <property type="entry name" value="Peptidase_S9"/>
    <property type="match status" value="1"/>
</dbReference>
<dbReference type="AlphaFoldDB" id="A0AAW9R458"/>
<dbReference type="PANTHER" id="PTHR42776:SF27">
    <property type="entry name" value="DIPEPTIDYL PEPTIDASE FAMILY MEMBER 6"/>
    <property type="match status" value="1"/>
</dbReference>
<keyword evidence="1" id="KW-0378">Hydrolase</keyword>
<dbReference type="SUPFAM" id="SSF53474">
    <property type="entry name" value="alpha/beta-Hydrolases"/>
    <property type="match status" value="1"/>
</dbReference>
<feature type="domain" description="Peptidase S9 prolyl oligopeptidase catalytic" evidence="3">
    <location>
        <begin position="417"/>
        <end position="628"/>
    </location>
</feature>
<protein>
    <submittedName>
        <fullName evidence="4">Prolyl oligopeptidase family serine peptidase</fullName>
    </submittedName>
</protein>
<reference evidence="4 5" key="1">
    <citation type="journal article" date="2016" name="Antonie Van Leeuwenhoek">
        <title>Denitratimonas tolerans gen. nov., sp. nov., a denitrifying bacterium isolated from a bioreactor for tannery wastewater treatment.</title>
        <authorList>
            <person name="Han S.I."/>
            <person name="Kim J.O."/>
            <person name="Lee Y.R."/>
            <person name="Ekpeghere K.I."/>
            <person name="Koh S.C."/>
            <person name="Whang K.S."/>
        </authorList>
    </citation>
    <scope>NUCLEOTIDE SEQUENCE [LARGE SCALE GENOMIC DNA]</scope>
    <source>
        <strain evidence="4 5">KACC 17565</strain>
    </source>
</reference>
<dbReference type="Gene3D" id="3.40.50.1820">
    <property type="entry name" value="alpha/beta hydrolase"/>
    <property type="match status" value="1"/>
</dbReference>
<evidence type="ECO:0000313" key="5">
    <source>
        <dbReference type="Proteomes" id="UP001364472"/>
    </source>
</evidence>
<dbReference type="InterPro" id="IPR029058">
    <property type="entry name" value="AB_hydrolase_fold"/>
</dbReference>
<gene>
    <name evidence="4" type="ORF">WB794_04980</name>
</gene>
<name>A0AAW9R458_9GAMM</name>
<comment type="caution">
    <text evidence="4">The sequence shown here is derived from an EMBL/GenBank/DDBJ whole genome shotgun (WGS) entry which is preliminary data.</text>
</comment>
<dbReference type="PANTHER" id="PTHR42776">
    <property type="entry name" value="SERINE PEPTIDASE S9 FAMILY MEMBER"/>
    <property type="match status" value="1"/>
</dbReference>
<accession>A0AAW9R458</accession>
<evidence type="ECO:0000313" key="4">
    <source>
        <dbReference type="EMBL" id="MEJ1249028.1"/>
    </source>
</evidence>
<dbReference type="Proteomes" id="UP001364472">
    <property type="component" value="Unassembled WGS sequence"/>
</dbReference>
<evidence type="ECO:0000256" key="2">
    <source>
        <dbReference type="SAM" id="SignalP"/>
    </source>
</evidence>
<evidence type="ECO:0000259" key="3">
    <source>
        <dbReference type="Pfam" id="PF00326"/>
    </source>
</evidence>
<dbReference type="EMBL" id="JBBDHC010000005">
    <property type="protein sequence ID" value="MEJ1249028.1"/>
    <property type="molecule type" value="Genomic_DNA"/>
</dbReference>
<proteinExistence type="predicted"/>
<sequence>MPRLFLLAALCGALLLSWAGASAAERLPVGDFFKDPEFRSVSLSPSGTYITVSVPRADRTVLAAFRVRDMKLIGKWDQGENRHIDRVRWVNDDRFILYVTRKTGAFDFRVGTPDLYLSDVDGAKRIHIPNGGTYSIVDVTWDEPDTILVQRSVDSAYLFKLNVYTGKLNTVATAPLRFGGFVLDHAGKVRYAIGQKTEGGDFVTLRRDGEDWTTVHSAPMGESVRRPLMFAKDGERVIFSISDEGEPVRLALVDPQTGEETLLARNANVDATAMLMSSDETELLAVGYQDGLPGYEFVTPDHPESKALAGLLNAFPDHAVSFSGMSRDGRFILLRRYSDVDPGAYFLFDRKSGEARFLLASMDWIDPAKMSPTRPISLTARDGTPLHGYLTVPRGEGRNLPLILHPHGGPHGVRDEWGFDPQVQFLANRGYAVLQINFRGSGGYGNAFERKGYRNWGTTMIDDMTDAVDWTVAQGIADPKRICTYGASYGGFGALQSVVRNPEKYRCTIGYVGVYSLPMMFTKGDIPQTKSGVAYLKRVQPEALAEQQAQSPAFNIDKIRIPVMLVQGGKDERVPPSQYRLLKDGLAKAGNPPEVDILEPKEAHGFYDFDNKVRLYTAMEAFLDQHIGPSAR</sequence>
<dbReference type="GO" id="GO:0006508">
    <property type="term" value="P:proteolysis"/>
    <property type="evidence" value="ECO:0007669"/>
    <property type="project" value="InterPro"/>
</dbReference>
<organism evidence="4 5">
    <name type="scientific">Denitratimonas tolerans</name>
    <dbReference type="NCBI Taxonomy" id="1338420"/>
    <lineage>
        <taxon>Bacteria</taxon>
        <taxon>Pseudomonadati</taxon>
        <taxon>Pseudomonadota</taxon>
        <taxon>Gammaproteobacteria</taxon>
        <taxon>Lysobacterales</taxon>
        <taxon>Lysobacteraceae</taxon>
        <taxon>Denitratimonas</taxon>
    </lineage>
</organism>
<dbReference type="SUPFAM" id="SSF82171">
    <property type="entry name" value="DPP6 N-terminal domain-like"/>
    <property type="match status" value="1"/>
</dbReference>
<keyword evidence="5" id="KW-1185">Reference proteome</keyword>
<feature type="chain" id="PRO_5043959408" evidence="2">
    <location>
        <begin position="24"/>
        <end position="632"/>
    </location>
</feature>
<dbReference type="RefSeq" id="WP_337334747.1">
    <property type="nucleotide sequence ID" value="NZ_JBBDHC010000005.1"/>
</dbReference>
<evidence type="ECO:0000256" key="1">
    <source>
        <dbReference type="ARBA" id="ARBA00022801"/>
    </source>
</evidence>
<dbReference type="InterPro" id="IPR001375">
    <property type="entry name" value="Peptidase_S9_cat"/>
</dbReference>